<feature type="compositionally biased region" description="Basic and acidic residues" evidence="16">
    <location>
        <begin position="1193"/>
        <end position="1203"/>
    </location>
</feature>
<feature type="compositionally biased region" description="Polar residues" evidence="16">
    <location>
        <begin position="413"/>
        <end position="432"/>
    </location>
</feature>
<dbReference type="CDD" id="cd01335">
    <property type="entry name" value="Radical_SAM"/>
    <property type="match status" value="1"/>
</dbReference>
<dbReference type="GO" id="GO:0046872">
    <property type="term" value="F:metal ion binding"/>
    <property type="evidence" value="ECO:0007669"/>
    <property type="project" value="UniProtKB-KW"/>
</dbReference>
<dbReference type="HAMAP" id="MF_01694">
    <property type="entry name" value="BioB"/>
    <property type="match status" value="1"/>
</dbReference>
<keyword evidence="6" id="KW-0808">Transferase</keyword>
<dbReference type="SFLD" id="SFLDF00272">
    <property type="entry name" value="biotin_synthase"/>
    <property type="match status" value="1"/>
</dbReference>
<feature type="region of interest" description="Disordered" evidence="16">
    <location>
        <begin position="1699"/>
        <end position="1745"/>
    </location>
</feature>
<feature type="region of interest" description="Disordered" evidence="16">
    <location>
        <begin position="411"/>
        <end position="440"/>
    </location>
</feature>
<keyword evidence="15" id="KW-0175">Coiled coil</keyword>
<feature type="compositionally biased region" description="Acidic residues" evidence="16">
    <location>
        <begin position="1255"/>
        <end position="1274"/>
    </location>
</feature>
<feature type="compositionally biased region" description="Acidic residues" evidence="16">
    <location>
        <begin position="1442"/>
        <end position="1458"/>
    </location>
</feature>
<feature type="compositionally biased region" description="Polar residues" evidence="16">
    <location>
        <begin position="590"/>
        <end position="600"/>
    </location>
</feature>
<evidence type="ECO:0000256" key="8">
    <source>
        <dbReference type="ARBA" id="ARBA00022714"/>
    </source>
</evidence>
<feature type="region of interest" description="Disordered" evidence="16">
    <location>
        <begin position="260"/>
        <end position="312"/>
    </location>
</feature>
<dbReference type="GO" id="GO:0004076">
    <property type="term" value="F:biotin synthase activity"/>
    <property type="evidence" value="ECO:0007669"/>
    <property type="project" value="UniProtKB-EC"/>
</dbReference>
<dbReference type="SFLD" id="SFLDS00029">
    <property type="entry name" value="Radical_SAM"/>
    <property type="match status" value="1"/>
</dbReference>
<name>A0A1V8SVW4_9PEZI</name>
<feature type="compositionally biased region" description="Polar residues" evidence="16">
    <location>
        <begin position="1161"/>
        <end position="1172"/>
    </location>
</feature>
<evidence type="ECO:0000256" key="17">
    <source>
        <dbReference type="SAM" id="SignalP"/>
    </source>
</evidence>
<evidence type="ECO:0000256" key="1">
    <source>
        <dbReference type="ARBA" id="ARBA00001966"/>
    </source>
</evidence>
<dbReference type="SUPFAM" id="SSF102114">
    <property type="entry name" value="Radical SAM enzymes"/>
    <property type="match status" value="1"/>
</dbReference>
<dbReference type="InterPro" id="IPR058240">
    <property type="entry name" value="rSAM_sf"/>
</dbReference>
<feature type="region of interest" description="Disordered" evidence="16">
    <location>
        <begin position="1098"/>
        <end position="1501"/>
    </location>
</feature>
<feature type="compositionally biased region" description="Acidic residues" evidence="16">
    <location>
        <begin position="748"/>
        <end position="758"/>
    </location>
</feature>
<dbReference type="Pfam" id="PF04055">
    <property type="entry name" value="Radical_SAM"/>
    <property type="match status" value="1"/>
</dbReference>
<comment type="similarity">
    <text evidence="3">Belongs to the radical SAM superfamily. Biotin synthase family.</text>
</comment>
<organism evidence="19 20">
    <name type="scientific">Cryoendolithus antarcticus</name>
    <dbReference type="NCBI Taxonomy" id="1507870"/>
    <lineage>
        <taxon>Eukaryota</taxon>
        <taxon>Fungi</taxon>
        <taxon>Dikarya</taxon>
        <taxon>Ascomycota</taxon>
        <taxon>Pezizomycotina</taxon>
        <taxon>Dothideomycetes</taxon>
        <taxon>Dothideomycetidae</taxon>
        <taxon>Cladosporiales</taxon>
        <taxon>Cladosporiaceae</taxon>
        <taxon>Cryoendolithus</taxon>
    </lineage>
</organism>
<comment type="pathway">
    <text evidence="2">Cofactor biosynthesis; biotin biosynthesis; biotin from 7,8-diaminononanoate: step 2/2.</text>
</comment>
<protein>
    <recommendedName>
        <fullName evidence="4">biotin synthase</fullName>
        <ecNumber evidence="4">2.8.1.6</ecNumber>
    </recommendedName>
</protein>
<evidence type="ECO:0000256" key="5">
    <source>
        <dbReference type="ARBA" id="ARBA00022485"/>
    </source>
</evidence>
<feature type="compositionally biased region" description="Basic and acidic residues" evidence="16">
    <location>
        <begin position="765"/>
        <end position="779"/>
    </location>
</feature>
<dbReference type="Gene3D" id="3.20.20.70">
    <property type="entry name" value="Aldolase class I"/>
    <property type="match status" value="1"/>
</dbReference>
<accession>A0A1V8SVW4</accession>
<feature type="signal peptide" evidence="17">
    <location>
        <begin position="1"/>
        <end position="18"/>
    </location>
</feature>
<feature type="compositionally biased region" description="Low complexity" evidence="16">
    <location>
        <begin position="679"/>
        <end position="692"/>
    </location>
</feature>
<dbReference type="InParanoid" id="A0A1V8SVW4"/>
<feature type="compositionally biased region" description="Acidic residues" evidence="16">
    <location>
        <begin position="1373"/>
        <end position="1382"/>
    </location>
</feature>
<keyword evidence="20" id="KW-1185">Reference proteome</keyword>
<keyword evidence="11" id="KW-0408">Iron</keyword>
<feature type="compositionally biased region" description="Polar residues" evidence="16">
    <location>
        <begin position="267"/>
        <end position="279"/>
    </location>
</feature>
<feature type="compositionally biased region" description="Polar residues" evidence="16">
    <location>
        <begin position="715"/>
        <end position="726"/>
    </location>
</feature>
<evidence type="ECO:0000256" key="16">
    <source>
        <dbReference type="SAM" id="MobiDB-lite"/>
    </source>
</evidence>
<dbReference type="InterPro" id="IPR010722">
    <property type="entry name" value="BATS_dom"/>
</dbReference>
<keyword evidence="13" id="KW-0496">Mitochondrion</keyword>
<feature type="region of interest" description="Disordered" evidence="16">
    <location>
        <begin position="1649"/>
        <end position="1668"/>
    </location>
</feature>
<dbReference type="InterPro" id="IPR002684">
    <property type="entry name" value="Biotin_synth/BioAB"/>
</dbReference>
<sequence>MAFFISLLLALTTPLISAAASAVPFTLSPFRLDFSFWHGFRDAGFTRWEWYWDEADLVPLAAAGFNAVLVGAWVWGGVQRGLVNRERVTRRELERRQQNEQRQINAVNSERDRADANAAQLAAVLAQRNLREDLAVRRATAAERRAEQMQTAVDDAIVNERAWGQQLRTEQRHRANDRATIERLEEERNDPTQFPTAAQTQITQLQTALTQQRTTATQAQTDSGTRISKLQAEVTALKKADADKAAEDAAAAEKAAAKAASAKNAATQTIRSRTSTYASTETQTQEEVKEVKKPLPTSAAGTQTEGDSEAEKLKAEKERLVKQIARMHRNSRVRDEEADGLAQKLEELTNDNDKLDEKVKALETALKAEKEKQTLDAPARTRAAPIPASSAQTSKKSPAIVLTTALTGARPYGQNTALTSNAPQSAGSSSQTAPAMRPAAPTAIASTPYAALESHDGPMTPGLAAMFDTHVQKKSLRVPDSPSSSPAPTGIGQAPVPNTGNFRDDDSDEDLYGPASPKKAKAKADSPAQEPAAKFATGPAPPPKCWPESPAKPKKDDDDDSGPEEGPDAGESRIKVASGAVTPAAGVTTEKAQSQPTNDGSVEPTEEQTWSHQPEEAETSSSTVQTQSQQPVEAVGESVAGQASSQSATPLPTASTDNKLESKIPTQQPEEAEEESAEESTQQVEEATAQAARPIKRTRKSVRSEEPENPAVGTATEQSSSRNSLSPAFEAPEHQPMSHVTPQQLAEAEVESVDENEELVIAPVVKDERRWPGEDDPHQPDTFQRARRATDREIAIRNVKPLRRRTRPQQPTEATVAPVATAPLSAQPAQPEEDEVKPAVSMTSATQRTHPTETEAKPAQTPARPTQPQPTDADMDALCSGFGNLATGTPEQKQTPVKTKTRLLLESILDSSPASAPPPSPVRQTTPAPAAVAVAATLAVLTHAPQPTPDPQSTSAPQQTPAPAPRRAPWRPSTPLQQQQQPSAAPGPAFNPIQSSPKSTPPQAKQDDGTDAMDAESTGNAAEFKFENTQTSSGDVEMESQPTPQQQQDLPAVATEDELLAAPTATPISAQAPFGLGVSQPPTFTQSCTKLGNPITNFGGFDSFSSSRPVTSRPAAPTRRRGNAQVRTNAGRAGQRPRDYSPDSNYRAPPINFSGIPLNPFGSSSSTSSQAHVPQIDPALSNAHASNVPFVTERPRTDEHMRDDCEEPDSSEIVMGDHLQSQQQGQANTTQVSASPSSATVTQNPVVPASSSAGIEEDDDDWEKSGPEDVDGDDPAVRVALCRSPNEPVRSTEASTEAPRRRTRAEIQAMMDNPANYGNSDEEEEDETMGDDAPAGQEAPFCSRPRRTSSEESSFSGFHVPQAQRPRRGSDDAIGEYADDEDVTRQINDMTVGDPGFDDEWLENQDNFKTSEEDHAQLTFIFDVDIYGDDSPTEAPSGGDQQSEEQAADDGYFDDDEPLRDSDTGKVITETYEPRRPEATGDLRFTGMGTHHADGTYTRDPTVPYAQQSAFQARQIARTRTRRADAAPLAGSTSPSRIRQSFFTVAVEPPAAAPTPPIFFTPANAAANGGELEARRRMEESAAERAIFHVPEILPQAPAAPRRTSRLPPPTRRTRQQTRAGTPKPSGSVLKDETDPKLLVPQHQLPANPTINQEFDHAGHEAPPPAISRDGEEEICRLHGVQQWEHFGGLCSKCYTEGARGRAEKQRAEDAEEQREKRRRQETYAETEKNKKGRFDPEDDEEMSEEERAALLLSIPRIRQFSTVVDDAFSPVSSSGVPPPPTARQGNALRDAVNAKAPRFDWSKEQIREIYNTPLMELAFQSGTLHRRFHSPSAVQMCTLMNIKTGGCSEDCSYCAQSSRYDTGLKATKMSPVDDVLSAARIAKSNGSTRFCMGAAWRDMRGRKTSLKNVRAMVEGIRAMDMEVCVTLGMIDQTQADELKDAGLTAYNHNLDTSREHYPSVITTRTYDERLQTLDHVRKAGLNVCSGGILGLGEKPEDHVGLIYTMANLPAHPESFPVNALVPIKGTPLGDDPTKKRITFDAILRTIATARLVMPATIVRIAAGRTTMSEAEQILCFSAGANAVFTGEKMLTTEAVGWSEDKVMFEKYGLTPMKPFERGAFRGSSWESLKEGVMGSQEVRESAAAAA</sequence>
<feature type="compositionally biased region" description="Low complexity" evidence="16">
    <location>
        <begin position="925"/>
        <end position="959"/>
    </location>
</feature>
<dbReference type="UniPathway" id="UPA00078">
    <property type="reaction ID" value="UER00162"/>
</dbReference>
<feature type="domain" description="Radical SAM core" evidence="18">
    <location>
        <begin position="1833"/>
        <end position="2056"/>
    </location>
</feature>
<dbReference type="SMART" id="SM00876">
    <property type="entry name" value="BATS"/>
    <property type="match status" value="1"/>
</dbReference>
<evidence type="ECO:0000256" key="4">
    <source>
        <dbReference type="ARBA" id="ARBA00012236"/>
    </source>
</evidence>
<feature type="compositionally biased region" description="Polar residues" evidence="16">
    <location>
        <begin position="1027"/>
        <end position="1049"/>
    </location>
</feature>
<dbReference type="SFLD" id="SFLDG01278">
    <property type="entry name" value="biotin_synthase_like"/>
    <property type="match status" value="1"/>
</dbReference>
<dbReference type="OrthoDB" id="2414104at2759"/>
<evidence type="ECO:0000259" key="18">
    <source>
        <dbReference type="PROSITE" id="PS51918"/>
    </source>
</evidence>
<dbReference type="FunFam" id="3.20.20.70:FF:000011">
    <property type="entry name" value="Biotin synthase"/>
    <property type="match status" value="1"/>
</dbReference>
<dbReference type="GO" id="GO:0051537">
    <property type="term" value="F:2 iron, 2 sulfur cluster binding"/>
    <property type="evidence" value="ECO:0007669"/>
    <property type="project" value="UniProtKB-KW"/>
</dbReference>
<dbReference type="InterPro" id="IPR024177">
    <property type="entry name" value="Biotin_synthase"/>
</dbReference>
<feature type="compositionally biased region" description="Low complexity" evidence="16">
    <location>
        <begin position="619"/>
        <end position="630"/>
    </location>
</feature>
<dbReference type="GO" id="GO:0051539">
    <property type="term" value="F:4 iron, 4 sulfur cluster binding"/>
    <property type="evidence" value="ECO:0007669"/>
    <property type="project" value="UniProtKB-KW"/>
</dbReference>
<keyword evidence="10" id="KW-0093">Biotin biosynthesis</keyword>
<dbReference type="SMART" id="SM00729">
    <property type="entry name" value="Elp3"/>
    <property type="match status" value="1"/>
</dbReference>
<dbReference type="InterPro" id="IPR013785">
    <property type="entry name" value="Aldolase_TIM"/>
</dbReference>
<feature type="compositionally biased region" description="Acidic residues" evidence="16">
    <location>
        <begin position="557"/>
        <end position="568"/>
    </location>
</feature>
<feature type="compositionally biased region" description="Polar residues" evidence="16">
    <location>
        <begin position="641"/>
        <end position="657"/>
    </location>
</feature>
<feature type="compositionally biased region" description="Basic and acidic residues" evidence="16">
    <location>
        <begin position="1699"/>
        <end position="1736"/>
    </location>
</feature>
<gene>
    <name evidence="19" type="ORF">B0A48_11549</name>
</gene>
<dbReference type="Proteomes" id="UP000192596">
    <property type="component" value="Unassembled WGS sequence"/>
</dbReference>
<dbReference type="InterPro" id="IPR007197">
    <property type="entry name" value="rSAM"/>
</dbReference>
<comment type="cofactor">
    <cofactor evidence="1">
        <name>[4Fe-4S] cluster</name>
        <dbReference type="ChEBI" id="CHEBI:49883"/>
    </cofactor>
</comment>
<feature type="compositionally biased region" description="Polar residues" evidence="16">
    <location>
        <begin position="1232"/>
        <end position="1253"/>
    </location>
</feature>
<feature type="compositionally biased region" description="Low complexity" evidence="16">
    <location>
        <begin position="1220"/>
        <end position="1231"/>
    </location>
</feature>
<dbReference type="SFLD" id="SFLDG01060">
    <property type="entry name" value="BATS_domain_containing"/>
    <property type="match status" value="1"/>
</dbReference>
<keyword evidence="8" id="KW-0001">2Fe-2S</keyword>
<evidence type="ECO:0000256" key="2">
    <source>
        <dbReference type="ARBA" id="ARBA00004942"/>
    </source>
</evidence>
<evidence type="ECO:0000256" key="15">
    <source>
        <dbReference type="SAM" id="Coils"/>
    </source>
</evidence>
<evidence type="ECO:0000256" key="12">
    <source>
        <dbReference type="ARBA" id="ARBA00023014"/>
    </source>
</evidence>
<keyword evidence="5" id="KW-0004">4Fe-4S</keyword>
<feature type="coiled-coil region" evidence="15">
    <location>
        <begin position="83"/>
        <end position="117"/>
    </location>
</feature>
<comment type="cofactor">
    <cofactor evidence="14">
        <name>[2Fe-2S] cluster</name>
        <dbReference type="ChEBI" id="CHEBI:190135"/>
    </cofactor>
</comment>
<evidence type="ECO:0000256" key="9">
    <source>
        <dbReference type="ARBA" id="ARBA00022723"/>
    </source>
</evidence>
<keyword evidence="17" id="KW-0732">Signal</keyword>
<dbReference type="InterPro" id="IPR006638">
    <property type="entry name" value="Elp3/MiaA/NifB-like_rSAM"/>
</dbReference>
<evidence type="ECO:0000256" key="3">
    <source>
        <dbReference type="ARBA" id="ARBA00010765"/>
    </source>
</evidence>
<feature type="compositionally biased region" description="Acidic residues" evidence="16">
    <location>
        <begin position="1320"/>
        <end position="1330"/>
    </location>
</feature>
<feature type="region of interest" description="Disordered" evidence="16">
    <location>
        <begin position="1589"/>
        <end position="1633"/>
    </location>
</feature>
<feature type="region of interest" description="Disordered" evidence="16">
    <location>
        <begin position="473"/>
        <end position="1054"/>
    </location>
</feature>
<dbReference type="NCBIfam" id="TIGR00433">
    <property type="entry name" value="bioB"/>
    <property type="match status" value="1"/>
</dbReference>
<dbReference type="GO" id="GO:0009102">
    <property type="term" value="P:biotin biosynthetic process"/>
    <property type="evidence" value="ECO:0007669"/>
    <property type="project" value="UniProtKB-UniPathway"/>
</dbReference>
<evidence type="ECO:0000256" key="13">
    <source>
        <dbReference type="ARBA" id="ARBA00023128"/>
    </source>
</evidence>
<feature type="compositionally biased region" description="Low complexity" evidence="16">
    <location>
        <begin position="808"/>
        <end position="823"/>
    </location>
</feature>
<evidence type="ECO:0000256" key="14">
    <source>
        <dbReference type="ARBA" id="ARBA00034078"/>
    </source>
</evidence>
<feature type="compositionally biased region" description="Polar residues" evidence="16">
    <location>
        <begin position="992"/>
        <end position="1003"/>
    </location>
</feature>
<dbReference type="GO" id="GO:0005739">
    <property type="term" value="C:mitochondrion"/>
    <property type="evidence" value="ECO:0007669"/>
    <property type="project" value="TreeGrafter"/>
</dbReference>
<feature type="compositionally biased region" description="Polar residues" evidence="16">
    <location>
        <begin position="886"/>
        <end position="898"/>
    </location>
</feature>
<feature type="chain" id="PRO_5013274869" description="biotin synthase" evidence="17">
    <location>
        <begin position="19"/>
        <end position="2147"/>
    </location>
</feature>
<feature type="compositionally biased region" description="Low complexity" evidence="16">
    <location>
        <begin position="967"/>
        <end position="988"/>
    </location>
</feature>
<keyword evidence="9" id="KW-0479">Metal-binding</keyword>
<evidence type="ECO:0000313" key="19">
    <source>
        <dbReference type="EMBL" id="OQO03293.1"/>
    </source>
</evidence>
<proteinExistence type="inferred from homology"/>
<dbReference type="Pfam" id="PF06968">
    <property type="entry name" value="BATS"/>
    <property type="match status" value="1"/>
</dbReference>
<keyword evidence="7" id="KW-0949">S-adenosyl-L-methionine</keyword>
<dbReference type="STRING" id="1507870.A0A1V8SVW4"/>
<reference evidence="20" key="1">
    <citation type="submission" date="2017-03" db="EMBL/GenBank/DDBJ databases">
        <title>Genomes of endolithic fungi from Antarctica.</title>
        <authorList>
            <person name="Coleine C."/>
            <person name="Masonjones S."/>
            <person name="Stajich J.E."/>
        </authorList>
    </citation>
    <scope>NUCLEOTIDE SEQUENCE [LARGE SCALE GENOMIC DNA]</scope>
    <source>
        <strain evidence="20">CCFEE 5527</strain>
    </source>
</reference>
<evidence type="ECO:0000256" key="6">
    <source>
        <dbReference type="ARBA" id="ARBA00022679"/>
    </source>
</evidence>
<dbReference type="PROSITE" id="PS51918">
    <property type="entry name" value="RADICAL_SAM"/>
    <property type="match status" value="1"/>
</dbReference>
<dbReference type="EC" id="2.8.1.6" evidence="4"/>
<evidence type="ECO:0000256" key="11">
    <source>
        <dbReference type="ARBA" id="ARBA00023004"/>
    </source>
</evidence>
<evidence type="ECO:0000256" key="7">
    <source>
        <dbReference type="ARBA" id="ARBA00022691"/>
    </source>
</evidence>
<feature type="compositionally biased region" description="Low complexity" evidence="16">
    <location>
        <begin position="857"/>
        <end position="871"/>
    </location>
</feature>
<feature type="region of interest" description="Disordered" evidence="16">
    <location>
        <begin position="370"/>
        <end position="397"/>
    </location>
</feature>
<feature type="compositionally biased region" description="Low complexity" evidence="16">
    <location>
        <begin position="377"/>
        <end position="391"/>
    </location>
</feature>
<evidence type="ECO:0000313" key="20">
    <source>
        <dbReference type="Proteomes" id="UP000192596"/>
    </source>
</evidence>
<dbReference type="EMBL" id="NAJO01000025">
    <property type="protein sequence ID" value="OQO03293.1"/>
    <property type="molecule type" value="Genomic_DNA"/>
</dbReference>
<dbReference type="PANTHER" id="PTHR22976:SF2">
    <property type="entry name" value="BIOTIN SYNTHASE, MITOCHONDRIAL"/>
    <property type="match status" value="1"/>
</dbReference>
<evidence type="ECO:0000256" key="10">
    <source>
        <dbReference type="ARBA" id="ARBA00022756"/>
    </source>
</evidence>
<feature type="compositionally biased region" description="Basic and acidic residues" evidence="16">
    <location>
        <begin position="1472"/>
        <end position="1481"/>
    </location>
</feature>
<keyword evidence="12" id="KW-0411">Iron-sulfur</keyword>
<comment type="caution">
    <text evidence="19">The sequence shown here is derived from an EMBL/GenBank/DDBJ whole genome shotgun (WGS) entry which is preliminary data.</text>
</comment>
<dbReference type="PANTHER" id="PTHR22976">
    <property type="entry name" value="BIOTIN SYNTHASE"/>
    <property type="match status" value="1"/>
</dbReference>